<dbReference type="InterPro" id="IPR000571">
    <property type="entry name" value="Znf_CCCH"/>
</dbReference>
<organism evidence="11 12">
    <name type="scientific">Chanos chanos</name>
    <name type="common">Milkfish</name>
    <name type="synonym">Mugil chanos</name>
    <dbReference type="NCBI Taxonomy" id="29144"/>
    <lineage>
        <taxon>Eukaryota</taxon>
        <taxon>Metazoa</taxon>
        <taxon>Chordata</taxon>
        <taxon>Craniata</taxon>
        <taxon>Vertebrata</taxon>
        <taxon>Euteleostomi</taxon>
        <taxon>Actinopterygii</taxon>
        <taxon>Neopterygii</taxon>
        <taxon>Teleostei</taxon>
        <taxon>Ostariophysi</taxon>
        <taxon>Gonorynchiformes</taxon>
        <taxon>Chanidae</taxon>
        <taxon>Chanos</taxon>
    </lineage>
</organism>
<dbReference type="GO" id="GO:0008270">
    <property type="term" value="F:zinc ion binding"/>
    <property type="evidence" value="ECO:0007669"/>
    <property type="project" value="UniProtKB-KW"/>
</dbReference>
<feature type="region of interest" description="Disordered" evidence="9">
    <location>
        <begin position="56"/>
        <end position="96"/>
    </location>
</feature>
<name>A0A6J2WP14_CHACN</name>
<accession>A0A6J2WP14</accession>
<dbReference type="CTD" id="11097"/>
<feature type="compositionally biased region" description="Low complexity" evidence="9">
    <location>
        <begin position="294"/>
        <end position="309"/>
    </location>
</feature>
<gene>
    <name evidence="12" type="primary">nup42</name>
</gene>
<evidence type="ECO:0000256" key="4">
    <source>
        <dbReference type="ARBA" id="ARBA00023242"/>
    </source>
</evidence>
<keyword evidence="3" id="KW-0813">Transport</keyword>
<sequence>MTICSFFLQGRCRYGEKCWNEHPRGGRGGGGGGGSGGGGGGGGGYGDYNRSGGGFGNRVWVNPSQRSGNYVQPSSFPRGGNDWNRGNSSTDKSSNFSFTTQNRFATLNTQNTFDRGDQGRGDENDRLLETIQKDMEIWEGSGQWPFSCYSVLKGPISGFMELSPEELRLEYYTGRASGDLQNYANSVQQLANQWRNRVQELKAMNPSMRTALISELNNPPSSQIQSQTPSVGFGAPNSGFPSSTPGLTSSSSGFETGGFGPVSQSSASFSFASPNPGFGNTGTQPSAPSGFGNTTAGSGQASSGFGSTAPSSAPSASSFSFASPSVSKESTSVFGSAAAFSFSSSTTGSFGSGFAPANPSMGTTFGLPSSSGAFGGTVPGAVTGVAAGSAESLFTAKTELTPDELREFSAKRFTLGQIPLRPPPADLLVV</sequence>
<feature type="region of interest" description="Disordered" evidence="9">
    <location>
        <begin position="217"/>
        <end position="309"/>
    </location>
</feature>
<feature type="compositionally biased region" description="Low complexity" evidence="9">
    <location>
        <begin position="238"/>
        <end position="254"/>
    </location>
</feature>
<keyword evidence="3" id="KW-0906">Nuclear pore complex</keyword>
<keyword evidence="8" id="KW-0862">Zinc</keyword>
<dbReference type="GO" id="GO:0031965">
    <property type="term" value="C:nuclear membrane"/>
    <property type="evidence" value="ECO:0007669"/>
    <property type="project" value="UniProtKB-SubCell"/>
</dbReference>
<evidence type="ECO:0000256" key="3">
    <source>
        <dbReference type="ARBA" id="ARBA00023132"/>
    </source>
</evidence>
<keyword evidence="3" id="KW-0653">Protein transport</keyword>
<feature type="compositionally biased region" description="Polar residues" evidence="9">
    <location>
        <begin position="62"/>
        <end position="75"/>
    </location>
</feature>
<evidence type="ECO:0000259" key="10">
    <source>
        <dbReference type="PROSITE" id="PS50103"/>
    </source>
</evidence>
<comment type="function">
    <text evidence="5">Required for the export of mRNAs containing poly(A) tails from the nucleus into the cytoplasm.</text>
</comment>
<keyword evidence="3" id="KW-0509">mRNA transport</keyword>
<feature type="compositionally biased region" description="Low complexity" evidence="9">
    <location>
        <begin position="219"/>
        <end position="230"/>
    </location>
</feature>
<dbReference type="GO" id="GO:0005643">
    <property type="term" value="C:nuclear pore"/>
    <property type="evidence" value="ECO:0007669"/>
    <property type="project" value="UniProtKB-SubCell"/>
</dbReference>
<dbReference type="PANTHER" id="PTHR46527">
    <property type="entry name" value="NUCLEOPORIN-LIKE PROTEIN 2"/>
    <property type="match status" value="1"/>
</dbReference>
<evidence type="ECO:0000256" key="5">
    <source>
        <dbReference type="ARBA" id="ARBA00037262"/>
    </source>
</evidence>
<dbReference type="AlphaFoldDB" id="A0A6J2WP14"/>
<feature type="domain" description="C3H1-type" evidence="10">
    <location>
        <begin position="1"/>
        <end position="25"/>
    </location>
</feature>
<reference evidence="12" key="1">
    <citation type="submission" date="2025-08" db="UniProtKB">
        <authorList>
            <consortium name="RefSeq"/>
        </authorList>
    </citation>
    <scope>IDENTIFICATION</scope>
</reference>
<dbReference type="PROSITE" id="PS50103">
    <property type="entry name" value="ZF_C3H1"/>
    <property type="match status" value="1"/>
</dbReference>
<feature type="compositionally biased region" description="Low complexity" evidence="9">
    <location>
        <begin position="263"/>
        <end position="273"/>
    </location>
</feature>
<keyword evidence="8" id="KW-0863">Zinc-finger</keyword>
<feature type="zinc finger region" description="C3H1-type" evidence="8">
    <location>
        <begin position="1"/>
        <end position="25"/>
    </location>
</feature>
<keyword evidence="3" id="KW-0811">Translocation</keyword>
<evidence type="ECO:0000256" key="9">
    <source>
        <dbReference type="SAM" id="MobiDB-lite"/>
    </source>
</evidence>
<evidence type="ECO:0000256" key="8">
    <source>
        <dbReference type="PROSITE-ProRule" id="PRU00723"/>
    </source>
</evidence>
<evidence type="ECO:0000256" key="2">
    <source>
        <dbReference type="ARBA" id="ARBA00004567"/>
    </source>
</evidence>
<proteinExistence type="predicted"/>
<dbReference type="OrthoDB" id="20729at2759"/>
<dbReference type="PANTHER" id="PTHR46527:SF1">
    <property type="entry name" value="NUCLEOPORIN NUP42"/>
    <property type="match status" value="1"/>
</dbReference>
<dbReference type="GeneID" id="115825395"/>
<feature type="compositionally biased region" description="Polar residues" evidence="9">
    <location>
        <begin position="84"/>
        <end position="96"/>
    </location>
</feature>
<dbReference type="FunCoup" id="A0A6J2WP14">
    <property type="interactions" value="699"/>
</dbReference>
<feature type="compositionally biased region" description="Polar residues" evidence="9">
    <location>
        <begin position="281"/>
        <end position="293"/>
    </location>
</feature>
<dbReference type="SMART" id="SM00356">
    <property type="entry name" value="ZnF_C3H1"/>
    <property type="match status" value="1"/>
</dbReference>
<dbReference type="InParanoid" id="A0A6J2WP14"/>
<dbReference type="RefSeq" id="XP_030645086.1">
    <property type="nucleotide sequence ID" value="XM_030789226.1"/>
</dbReference>
<evidence type="ECO:0000256" key="6">
    <source>
        <dbReference type="ARBA" id="ARBA00039886"/>
    </source>
</evidence>
<protein>
    <recommendedName>
        <fullName evidence="6">Nucleoporin NUP42</fullName>
    </recommendedName>
    <alternativeName>
        <fullName evidence="7">Nucleoporin-like protein 2</fullName>
    </alternativeName>
</protein>
<keyword evidence="11" id="KW-1185">Reference proteome</keyword>
<evidence type="ECO:0000256" key="1">
    <source>
        <dbReference type="ARBA" id="ARBA00004335"/>
    </source>
</evidence>
<evidence type="ECO:0000256" key="7">
    <source>
        <dbReference type="ARBA" id="ARBA00042384"/>
    </source>
</evidence>
<evidence type="ECO:0000313" key="12">
    <source>
        <dbReference type="RefSeq" id="XP_030645086.1"/>
    </source>
</evidence>
<dbReference type="Proteomes" id="UP000504632">
    <property type="component" value="Chromosome 12"/>
</dbReference>
<evidence type="ECO:0000313" key="11">
    <source>
        <dbReference type="Proteomes" id="UP000504632"/>
    </source>
</evidence>
<keyword evidence="4" id="KW-0539">Nucleus</keyword>
<dbReference type="InterPro" id="IPR051767">
    <property type="entry name" value="Nucleoporin_NUP42"/>
</dbReference>
<keyword evidence="8" id="KW-0479">Metal-binding</keyword>
<comment type="subcellular location">
    <subcellularLocation>
        <location evidence="1">Nucleus membrane</location>
        <topology evidence="1">Peripheral membrane protein</topology>
        <orientation evidence="1">Cytoplasmic side</orientation>
    </subcellularLocation>
    <subcellularLocation>
        <location evidence="2">Nucleus</location>
        <location evidence="2">Nuclear pore complex</location>
    </subcellularLocation>
</comment>